<evidence type="ECO:0000313" key="2">
    <source>
        <dbReference type="Proteomes" id="UP000492821"/>
    </source>
</evidence>
<dbReference type="GO" id="GO:0006508">
    <property type="term" value="P:proteolysis"/>
    <property type="evidence" value="ECO:0007669"/>
    <property type="project" value="InterPro"/>
</dbReference>
<dbReference type="PANTHER" id="PTHR24260:SF136">
    <property type="entry name" value="GH08193P-RELATED"/>
    <property type="match status" value="1"/>
</dbReference>
<accession>A0A7E4V776</accession>
<evidence type="ECO:0000313" key="3">
    <source>
        <dbReference type="WBParaSite" id="Pan_g17393.t1"/>
    </source>
</evidence>
<dbReference type="WBParaSite" id="Pan_g17393.t1">
    <property type="protein sequence ID" value="Pan_g17393.t1"/>
    <property type="gene ID" value="Pan_g17393"/>
</dbReference>
<organism evidence="2 3">
    <name type="scientific">Panagrellus redivivus</name>
    <name type="common">Microworm</name>
    <dbReference type="NCBI Taxonomy" id="6233"/>
    <lineage>
        <taxon>Eukaryota</taxon>
        <taxon>Metazoa</taxon>
        <taxon>Ecdysozoa</taxon>
        <taxon>Nematoda</taxon>
        <taxon>Chromadorea</taxon>
        <taxon>Rhabditida</taxon>
        <taxon>Tylenchina</taxon>
        <taxon>Panagrolaimomorpha</taxon>
        <taxon>Panagrolaimoidea</taxon>
        <taxon>Panagrolaimidae</taxon>
        <taxon>Panagrellus</taxon>
    </lineage>
</organism>
<dbReference type="SUPFAM" id="SSF50494">
    <property type="entry name" value="Trypsin-like serine proteases"/>
    <property type="match status" value="1"/>
</dbReference>
<dbReference type="SMART" id="SM00020">
    <property type="entry name" value="Tryp_SPc"/>
    <property type="match status" value="1"/>
</dbReference>
<reference evidence="2" key="1">
    <citation type="journal article" date="2013" name="Genetics">
        <title>The draft genome and transcriptome of Panagrellus redivivus are shaped by the harsh demands of a free-living lifestyle.</title>
        <authorList>
            <person name="Srinivasan J."/>
            <person name="Dillman A.R."/>
            <person name="Macchietto M.G."/>
            <person name="Heikkinen L."/>
            <person name="Lakso M."/>
            <person name="Fracchia K.M."/>
            <person name="Antoshechkin I."/>
            <person name="Mortazavi A."/>
            <person name="Wong G."/>
            <person name="Sternberg P.W."/>
        </authorList>
    </citation>
    <scope>NUCLEOTIDE SEQUENCE [LARGE SCALE GENOMIC DNA]</scope>
    <source>
        <strain evidence="2">MT8872</strain>
    </source>
</reference>
<dbReference type="Pfam" id="PF00089">
    <property type="entry name" value="Trypsin"/>
    <property type="match status" value="1"/>
</dbReference>
<keyword evidence="2" id="KW-1185">Reference proteome</keyword>
<dbReference type="Proteomes" id="UP000492821">
    <property type="component" value="Unassembled WGS sequence"/>
</dbReference>
<dbReference type="PANTHER" id="PTHR24260">
    <property type="match status" value="1"/>
</dbReference>
<reference evidence="3" key="2">
    <citation type="submission" date="2020-10" db="UniProtKB">
        <authorList>
            <consortium name="WormBaseParasite"/>
        </authorList>
    </citation>
    <scope>IDENTIFICATION</scope>
</reference>
<dbReference type="GO" id="GO:0004252">
    <property type="term" value="F:serine-type endopeptidase activity"/>
    <property type="evidence" value="ECO:0007669"/>
    <property type="project" value="InterPro"/>
</dbReference>
<dbReference type="InterPro" id="IPR001254">
    <property type="entry name" value="Trypsin_dom"/>
</dbReference>
<dbReference type="InterPro" id="IPR051333">
    <property type="entry name" value="CLIP_Serine_Protease"/>
</dbReference>
<protein>
    <submittedName>
        <fullName evidence="3">Peptidase S1 domain-containing protein</fullName>
    </submittedName>
</protein>
<dbReference type="AlphaFoldDB" id="A0A7E4V776"/>
<dbReference type="InterPro" id="IPR009003">
    <property type="entry name" value="Peptidase_S1_PA"/>
</dbReference>
<evidence type="ECO:0000259" key="1">
    <source>
        <dbReference type="PROSITE" id="PS50240"/>
    </source>
</evidence>
<dbReference type="PROSITE" id="PS50240">
    <property type="entry name" value="TRYPSIN_DOM"/>
    <property type="match status" value="1"/>
</dbReference>
<dbReference type="InterPro" id="IPR043504">
    <property type="entry name" value="Peptidase_S1_PA_chymotrypsin"/>
</dbReference>
<proteinExistence type="predicted"/>
<feature type="domain" description="Peptidase S1" evidence="1">
    <location>
        <begin position="41"/>
        <end position="283"/>
    </location>
</feature>
<sequence>MLFKNPLLLISITTCVFCIHALHFSSLIDFNRFANGPFADVKSGFKPRIIEPYLPKRHSLPFIAFITIRAPTYQRDCTGSIIAPRYILTSLDCLVAAAAHLKVKVQLLLKFVTVRTGTVYKTVGGTTSPVIDFFTTNNTNAGIVEDIVILELSRNVTHSETAEPITLGRWQPKVGANLTIAGQTRIVNRRDVPVNHYVIGKATVSKLPPCHGTNYAFCVRDRDQGATPGDEGGPAYKTVNGEYVQVGMIRSGEWKETADNHVLNEGKYLLIAPFCNFIKVTTRGEAHCKTIH</sequence>
<name>A0A7E4V776_PANRE</name>
<dbReference type="Gene3D" id="2.40.10.10">
    <property type="entry name" value="Trypsin-like serine proteases"/>
    <property type="match status" value="1"/>
</dbReference>